<organism evidence="2 3">
    <name type="scientific">Plasmodium ovale wallikeri</name>
    <dbReference type="NCBI Taxonomy" id="864142"/>
    <lineage>
        <taxon>Eukaryota</taxon>
        <taxon>Sar</taxon>
        <taxon>Alveolata</taxon>
        <taxon>Apicomplexa</taxon>
        <taxon>Aconoidasida</taxon>
        <taxon>Haemosporida</taxon>
        <taxon>Plasmodiidae</taxon>
        <taxon>Plasmodium</taxon>
        <taxon>Plasmodium (Plasmodium)</taxon>
    </lineage>
</organism>
<keyword evidence="3" id="KW-1185">Reference proteome</keyword>
<name>A0A1A8YMF0_PLAOA</name>
<gene>
    <name evidence="2" type="ORF">POVWA1_013290</name>
</gene>
<proteinExistence type="predicted"/>
<sequence>MKLFVVSPVRFSKMCHDETGTRTRDAKACNGGKQRRKQREQAKGGKQRRKQREKTKRHKPTHVHMRSRNAYLQ</sequence>
<feature type="compositionally biased region" description="Basic residues" evidence="1">
    <location>
        <begin position="45"/>
        <end position="67"/>
    </location>
</feature>
<reference evidence="3" key="1">
    <citation type="submission" date="2016-05" db="EMBL/GenBank/DDBJ databases">
        <authorList>
            <person name="Naeem Raeece"/>
        </authorList>
    </citation>
    <scope>NUCLEOTIDE SEQUENCE [LARGE SCALE GENOMIC DNA]</scope>
</reference>
<dbReference type="AlphaFoldDB" id="A0A1A8YMF0"/>
<evidence type="ECO:0000313" key="3">
    <source>
        <dbReference type="Proteomes" id="UP000078555"/>
    </source>
</evidence>
<accession>A0A1A8YMF0</accession>
<protein>
    <submittedName>
        <fullName evidence="2">Uncharacterized protein</fullName>
    </submittedName>
</protein>
<feature type="region of interest" description="Disordered" evidence="1">
    <location>
        <begin position="18"/>
        <end position="73"/>
    </location>
</feature>
<dbReference type="EMBL" id="FLRD01000042">
    <property type="protein sequence ID" value="SBT32691.1"/>
    <property type="molecule type" value="Genomic_DNA"/>
</dbReference>
<evidence type="ECO:0000256" key="1">
    <source>
        <dbReference type="SAM" id="MobiDB-lite"/>
    </source>
</evidence>
<dbReference type="Proteomes" id="UP000078555">
    <property type="component" value="Unassembled WGS sequence"/>
</dbReference>
<feature type="compositionally biased region" description="Basic and acidic residues" evidence="1">
    <location>
        <begin position="18"/>
        <end position="27"/>
    </location>
</feature>
<evidence type="ECO:0000313" key="2">
    <source>
        <dbReference type="EMBL" id="SBT32691.1"/>
    </source>
</evidence>